<feature type="compositionally biased region" description="Low complexity" evidence="5">
    <location>
        <begin position="407"/>
        <end position="424"/>
    </location>
</feature>
<evidence type="ECO:0000256" key="2">
    <source>
        <dbReference type="ARBA" id="ARBA00017589"/>
    </source>
</evidence>
<evidence type="ECO:0000256" key="1">
    <source>
        <dbReference type="ARBA" id="ARBA00004123"/>
    </source>
</evidence>
<comment type="subcellular location">
    <subcellularLocation>
        <location evidence="1">Nucleus</location>
    </subcellularLocation>
</comment>
<gene>
    <name evidence="6" type="primary">101888326</name>
</gene>
<feature type="compositionally biased region" description="Polar residues" evidence="5">
    <location>
        <begin position="167"/>
        <end position="176"/>
    </location>
</feature>
<dbReference type="OrthoDB" id="8041813at2759"/>
<feature type="compositionally biased region" description="Basic and acidic residues" evidence="5">
    <location>
        <begin position="211"/>
        <end position="220"/>
    </location>
</feature>
<evidence type="ECO:0000256" key="3">
    <source>
        <dbReference type="ARBA" id="ARBA00022705"/>
    </source>
</evidence>
<dbReference type="PANTHER" id="PTHR17598">
    <property type="entry name" value="DNA POLYMERASE DELTA SUBUNIT 3"/>
    <property type="match status" value="1"/>
</dbReference>
<dbReference type="AlphaFoldDB" id="A0A1I8MIW8"/>
<evidence type="ECO:0000313" key="6">
    <source>
        <dbReference type="EnsemblMetazoa" id="MDOA005358-PA"/>
    </source>
</evidence>
<reference evidence="6" key="1">
    <citation type="submission" date="2020-05" db="UniProtKB">
        <authorList>
            <consortium name="EnsemblMetazoa"/>
        </authorList>
    </citation>
    <scope>IDENTIFICATION</scope>
    <source>
        <strain evidence="6">Aabys</strain>
    </source>
</reference>
<evidence type="ECO:0000256" key="4">
    <source>
        <dbReference type="ARBA" id="ARBA00023242"/>
    </source>
</evidence>
<dbReference type="PANTHER" id="PTHR17598:SF13">
    <property type="entry name" value="DNA POLYMERASE DELTA SUBUNIT 3"/>
    <property type="match status" value="1"/>
</dbReference>
<dbReference type="GO" id="GO:0006271">
    <property type="term" value="P:DNA strand elongation involved in DNA replication"/>
    <property type="evidence" value="ECO:0007669"/>
    <property type="project" value="TreeGrafter"/>
</dbReference>
<dbReference type="KEGG" id="mde:101888326"/>
<dbReference type="RefSeq" id="XP_005190198.2">
    <property type="nucleotide sequence ID" value="XM_005190141.4"/>
</dbReference>
<dbReference type="GO" id="GO:0003887">
    <property type="term" value="F:DNA-directed DNA polymerase activity"/>
    <property type="evidence" value="ECO:0007669"/>
    <property type="project" value="TreeGrafter"/>
</dbReference>
<keyword evidence="4" id="KW-0539">Nucleus</keyword>
<dbReference type="VEuPathDB" id="VectorBase:MDOA005358"/>
<dbReference type="InterPro" id="IPR019038">
    <property type="entry name" value="POLD3"/>
</dbReference>
<keyword evidence="3" id="KW-0235">DNA replication</keyword>
<dbReference type="GO" id="GO:0043625">
    <property type="term" value="C:delta DNA polymerase complex"/>
    <property type="evidence" value="ECO:0007669"/>
    <property type="project" value="InterPro"/>
</dbReference>
<evidence type="ECO:0000256" key="5">
    <source>
        <dbReference type="SAM" id="MobiDB-lite"/>
    </source>
</evidence>
<dbReference type="Gene3D" id="3.90.1030.20">
    <property type="entry name" value="DNA polymerase delta, p66 (Cdc27) subunit, wHTH domain"/>
    <property type="match status" value="1"/>
</dbReference>
<dbReference type="GO" id="GO:0006297">
    <property type="term" value="P:nucleotide-excision repair, DNA gap filling"/>
    <property type="evidence" value="ECO:0007669"/>
    <property type="project" value="TreeGrafter"/>
</dbReference>
<accession>A0A1I8MIW8</accession>
<dbReference type="GO" id="GO:1904161">
    <property type="term" value="P:DNA synthesis involved in UV-damage excision repair"/>
    <property type="evidence" value="ECO:0007669"/>
    <property type="project" value="TreeGrafter"/>
</dbReference>
<feature type="region of interest" description="Disordered" evidence="5">
    <location>
        <begin position="129"/>
        <end position="433"/>
    </location>
</feature>
<proteinExistence type="predicted"/>
<dbReference type="EnsemblMetazoa" id="MDOA005358-RA">
    <property type="protein sequence ID" value="MDOA005358-PA"/>
    <property type="gene ID" value="MDOA005358"/>
</dbReference>
<feature type="compositionally biased region" description="Acidic residues" evidence="5">
    <location>
        <begin position="265"/>
        <end position="284"/>
    </location>
</feature>
<feature type="compositionally biased region" description="Basic and acidic residues" evidence="5">
    <location>
        <begin position="234"/>
        <end position="254"/>
    </location>
</feature>
<sequence>MGSTKLKEDLKNCLINFDRKVLITQLLDDYKVEHKEADKIVADFVQEQEKKQKLKYEKFYVVHGEQQKEDKQIKEIYKIVEEAKLKEWLKKLKNAQSLLYAVEIAGGAKTPAAIFKPMSVEEGVKLKQRAGTKAAATNGITTSENKPTTSKPPEKKEIKQEVKKPTNDVSNKTSAPDTKKSTQKTPTKSPTTTTKANKKGGINSFFSSAAKKTEDSKDTKAPASGVVKPPTPKKMQDFFKKQTEKPKPAVEAIKKPTANTSVQLFDDDDEDEENKNESSDEEEKLEALKRDIISSDVEMNADDDDGDEAAKPSTSKRRRIIDSDDDDEIEEQPAVKQEKLDASAVQEDEEEANVSKSETFLDEDGFVITKKPKQKAQPAKKKSPPAASVKASPAKKTSPSESKKTSPKSSGKGAAAATTKGKQSNIMSFFGKK</sequence>
<dbReference type="InterPro" id="IPR041913">
    <property type="entry name" value="POLD3_sf"/>
</dbReference>
<feature type="compositionally biased region" description="Basic and acidic residues" evidence="5">
    <location>
        <begin position="152"/>
        <end position="166"/>
    </location>
</feature>
<protein>
    <recommendedName>
        <fullName evidence="2">DNA polymerase delta subunit 3</fullName>
    </recommendedName>
</protein>
<feature type="compositionally biased region" description="Low complexity" evidence="5">
    <location>
        <begin position="183"/>
        <end position="195"/>
    </location>
</feature>
<dbReference type="VEuPathDB" id="VectorBase:MDOMA2_011471"/>
<organism evidence="6">
    <name type="scientific">Musca domestica</name>
    <name type="common">House fly</name>
    <dbReference type="NCBI Taxonomy" id="7370"/>
    <lineage>
        <taxon>Eukaryota</taxon>
        <taxon>Metazoa</taxon>
        <taxon>Ecdysozoa</taxon>
        <taxon>Arthropoda</taxon>
        <taxon>Hexapoda</taxon>
        <taxon>Insecta</taxon>
        <taxon>Pterygota</taxon>
        <taxon>Neoptera</taxon>
        <taxon>Endopterygota</taxon>
        <taxon>Diptera</taxon>
        <taxon>Brachycera</taxon>
        <taxon>Muscomorpha</taxon>
        <taxon>Muscoidea</taxon>
        <taxon>Muscidae</taxon>
        <taxon>Musca</taxon>
    </lineage>
</organism>
<name>A0A1I8MIW8_MUSDO</name>
<feature type="compositionally biased region" description="Low complexity" evidence="5">
    <location>
        <begin position="384"/>
        <end position="400"/>
    </location>
</feature>
<dbReference type="STRING" id="7370.A0A1I8MIW8"/>
<feature type="compositionally biased region" description="Basic residues" evidence="5">
    <location>
        <begin position="370"/>
        <end position="383"/>
    </location>
</feature>
<dbReference type="eggNOG" id="ENOG502QPSW">
    <property type="taxonomic scope" value="Eukaryota"/>
</dbReference>